<gene>
    <name evidence="1" type="ORF">GOP47_0009640</name>
</gene>
<keyword evidence="2" id="KW-1185">Reference proteome</keyword>
<dbReference type="AlphaFoldDB" id="A0A9D4ZHE4"/>
<reference evidence="1" key="1">
    <citation type="submission" date="2021-01" db="EMBL/GenBank/DDBJ databases">
        <title>Adiantum capillus-veneris genome.</title>
        <authorList>
            <person name="Fang Y."/>
            <person name="Liao Q."/>
        </authorList>
    </citation>
    <scope>NUCLEOTIDE SEQUENCE</scope>
    <source>
        <strain evidence="1">H3</strain>
        <tissue evidence="1">Leaf</tissue>
    </source>
</reference>
<proteinExistence type="predicted"/>
<dbReference type="EMBL" id="JABFUD020000009">
    <property type="protein sequence ID" value="KAI5075564.1"/>
    <property type="molecule type" value="Genomic_DNA"/>
</dbReference>
<comment type="caution">
    <text evidence="1">The sequence shown here is derived from an EMBL/GenBank/DDBJ whole genome shotgun (WGS) entry which is preliminary data.</text>
</comment>
<feature type="non-terminal residue" evidence="1">
    <location>
        <position position="1"/>
    </location>
</feature>
<evidence type="ECO:0000313" key="2">
    <source>
        <dbReference type="Proteomes" id="UP000886520"/>
    </source>
</evidence>
<organism evidence="1 2">
    <name type="scientific">Adiantum capillus-veneris</name>
    <name type="common">Maidenhair fern</name>
    <dbReference type="NCBI Taxonomy" id="13818"/>
    <lineage>
        <taxon>Eukaryota</taxon>
        <taxon>Viridiplantae</taxon>
        <taxon>Streptophyta</taxon>
        <taxon>Embryophyta</taxon>
        <taxon>Tracheophyta</taxon>
        <taxon>Polypodiopsida</taxon>
        <taxon>Polypodiidae</taxon>
        <taxon>Polypodiales</taxon>
        <taxon>Pteridineae</taxon>
        <taxon>Pteridaceae</taxon>
        <taxon>Vittarioideae</taxon>
        <taxon>Adiantum</taxon>
    </lineage>
</organism>
<sequence>VIHFDGWRGLALLPTCRFIDGHWCSMILPSATWRQEEKELRFYHAALYPEYLDIHFRSWGALVWSIAAEHLIFGCFCRDVVQECLSL</sequence>
<name>A0A9D4ZHE4_ADICA</name>
<accession>A0A9D4ZHE4</accession>
<feature type="non-terminal residue" evidence="1">
    <location>
        <position position="87"/>
    </location>
</feature>
<dbReference type="Proteomes" id="UP000886520">
    <property type="component" value="Chromosome 9"/>
</dbReference>
<evidence type="ECO:0000313" key="1">
    <source>
        <dbReference type="EMBL" id="KAI5075564.1"/>
    </source>
</evidence>
<protein>
    <submittedName>
        <fullName evidence="1">Uncharacterized protein</fullName>
    </submittedName>
</protein>